<gene>
    <name evidence="2 3" type="primary">rsfS</name>
    <name evidence="3" type="ORF">EVA97_00905</name>
</gene>
<keyword evidence="2" id="KW-0678">Repressor</keyword>
<dbReference type="EMBL" id="SHBJ01000004">
    <property type="protein sequence ID" value="RZO29022.1"/>
    <property type="molecule type" value="Genomic_DNA"/>
</dbReference>
<dbReference type="InterPro" id="IPR043519">
    <property type="entry name" value="NT_sf"/>
</dbReference>
<dbReference type="SUPFAM" id="SSF81301">
    <property type="entry name" value="Nucleotidyltransferase"/>
    <property type="match status" value="1"/>
</dbReference>
<comment type="similarity">
    <text evidence="1 2">Belongs to the Iojap/RsfS family.</text>
</comment>
<dbReference type="GO" id="GO:0090071">
    <property type="term" value="P:negative regulation of ribosome biogenesis"/>
    <property type="evidence" value="ECO:0007669"/>
    <property type="project" value="UniProtKB-UniRule"/>
</dbReference>
<dbReference type="AlphaFoldDB" id="A0A520N6F9"/>
<dbReference type="InterPro" id="IPR004394">
    <property type="entry name" value="Iojap/RsfS/C7orf30"/>
</dbReference>
<comment type="subcellular location">
    <subcellularLocation>
        <location evidence="2">Cytoplasm</location>
    </subcellularLocation>
</comment>
<dbReference type="NCBIfam" id="TIGR00090">
    <property type="entry name" value="rsfS_iojap_ybeB"/>
    <property type="match status" value="1"/>
</dbReference>
<keyword evidence="2" id="KW-0963">Cytoplasm</keyword>
<dbReference type="Pfam" id="PF02410">
    <property type="entry name" value="RsfS"/>
    <property type="match status" value="1"/>
</dbReference>
<dbReference type="GO" id="GO:0043023">
    <property type="term" value="F:ribosomal large subunit binding"/>
    <property type="evidence" value="ECO:0007669"/>
    <property type="project" value="TreeGrafter"/>
</dbReference>
<dbReference type="HAMAP" id="MF_01477">
    <property type="entry name" value="Iojap_RsfS"/>
    <property type="match status" value="1"/>
</dbReference>
<comment type="function">
    <text evidence="2">Functions as a ribosomal silencing factor. Interacts with ribosomal protein uL14 (rplN), blocking formation of intersubunit bridge B8. Prevents association of the 30S and 50S ribosomal subunits and the formation of functional ribosomes, thus repressing translation.</text>
</comment>
<dbReference type="GO" id="GO:0042256">
    <property type="term" value="P:cytosolic ribosome assembly"/>
    <property type="evidence" value="ECO:0007669"/>
    <property type="project" value="UniProtKB-UniRule"/>
</dbReference>
<name>A0A520N6F9_9GAMM</name>
<comment type="caution">
    <text evidence="3">The sequence shown here is derived from an EMBL/GenBank/DDBJ whole genome shotgun (WGS) entry which is preliminary data.</text>
</comment>
<organism evidence="3 4">
    <name type="scientific">SAR86 cluster bacterium</name>
    <dbReference type="NCBI Taxonomy" id="2030880"/>
    <lineage>
        <taxon>Bacteria</taxon>
        <taxon>Pseudomonadati</taxon>
        <taxon>Pseudomonadota</taxon>
        <taxon>Gammaproteobacteria</taxon>
        <taxon>SAR86 cluster</taxon>
    </lineage>
</organism>
<dbReference type="GO" id="GO:0005737">
    <property type="term" value="C:cytoplasm"/>
    <property type="evidence" value="ECO:0007669"/>
    <property type="project" value="UniProtKB-SubCell"/>
</dbReference>
<evidence type="ECO:0000256" key="2">
    <source>
        <dbReference type="HAMAP-Rule" id="MF_01477"/>
    </source>
</evidence>
<comment type="subunit">
    <text evidence="2">Interacts with ribosomal protein uL14 (rplN).</text>
</comment>
<evidence type="ECO:0000256" key="1">
    <source>
        <dbReference type="ARBA" id="ARBA00010574"/>
    </source>
</evidence>
<evidence type="ECO:0000313" key="3">
    <source>
        <dbReference type="EMBL" id="RZO29022.1"/>
    </source>
</evidence>
<dbReference type="GO" id="GO:0017148">
    <property type="term" value="P:negative regulation of translation"/>
    <property type="evidence" value="ECO:0007669"/>
    <property type="project" value="UniProtKB-UniRule"/>
</dbReference>
<protein>
    <recommendedName>
        <fullName evidence="2">Ribosomal silencing factor RsfS</fullName>
    </recommendedName>
</protein>
<proteinExistence type="inferred from homology"/>
<dbReference type="Gene3D" id="3.30.460.10">
    <property type="entry name" value="Beta Polymerase, domain 2"/>
    <property type="match status" value="1"/>
</dbReference>
<keyword evidence="2" id="KW-0810">Translation regulation</keyword>
<dbReference type="PANTHER" id="PTHR21043:SF0">
    <property type="entry name" value="MITOCHONDRIAL ASSEMBLY OF RIBOSOMAL LARGE SUBUNIT PROTEIN 1"/>
    <property type="match status" value="1"/>
</dbReference>
<sequence length="114" mass="12737">MSNKSLSQICNFSLNESKAENILCLNVEEISSFADEIIIVTANSNRHAASVSQKLVEHLKQNNINVIGVEGELDSGWILVDCGDIIVNIMKQDQRDFYDLEGLWGENSLLKKLN</sequence>
<evidence type="ECO:0000313" key="4">
    <source>
        <dbReference type="Proteomes" id="UP000315283"/>
    </source>
</evidence>
<dbReference type="PANTHER" id="PTHR21043">
    <property type="entry name" value="IOJAP SUPERFAMILY ORTHOLOG"/>
    <property type="match status" value="1"/>
</dbReference>
<reference evidence="3 4" key="1">
    <citation type="submission" date="2019-02" db="EMBL/GenBank/DDBJ databases">
        <title>Prokaryotic population dynamics and viral predation in marine succession experiment using metagenomics: the confinement effect.</title>
        <authorList>
            <person name="Haro-Moreno J.M."/>
            <person name="Rodriguez-Valera F."/>
            <person name="Lopez-Perez M."/>
        </authorList>
    </citation>
    <scope>NUCLEOTIDE SEQUENCE [LARGE SCALE GENOMIC DNA]</scope>
    <source>
        <strain evidence="3">MED-G164</strain>
    </source>
</reference>
<accession>A0A520N6F9</accession>
<dbReference type="Proteomes" id="UP000315283">
    <property type="component" value="Unassembled WGS sequence"/>
</dbReference>